<feature type="signal peptide" evidence="2">
    <location>
        <begin position="1"/>
        <end position="23"/>
    </location>
</feature>
<evidence type="ECO:0000313" key="3">
    <source>
        <dbReference type="EMBL" id="ANU07883.1"/>
    </source>
</evidence>
<feature type="coiled-coil region" evidence="1">
    <location>
        <begin position="35"/>
        <end position="69"/>
    </location>
</feature>
<keyword evidence="4" id="KW-1185">Reference proteome</keyword>
<dbReference type="AlphaFoldDB" id="A0A1C7D9A1"/>
<sequence>MRNVTLIGLALAATSLTSLPAAAQQAGTMSVQEELAQMRAEMAALSGRVATLEGELEQTKAELEQERARNAQLTQPAAPVAVAVAPAAEPGAEIEFKGAPEISADGGWSFKPRGRIQADAGFISAPDSTGAADGFGSNLRRARIGMQGDIPGGFGYKFEVDFAGDQVTLADAILTYEGKGVDISIGQHNNFQSLEELTSSLHTSFIERAAFTDAFGFERRLGISVEFGVGDVSVQAGAFSDNISDLPGKEHSFDGRVVYAPKFGDGQLHLGASVHYADTDSNNVRYRQRPLVNFTSERFVNTGNLAAESEFGYGAEAAFISGRFHVAGEAFWQNVDRPGALADPTFFGGYAEAGVFLTSGDSRGYKGGTFNRIKPASPVGEGGIGAIQFNVRYDHLDLNDAGITGGKQNGYFASLVWTPTDYTRFLVNYGRLEYTDAVLPETSGNRDYSVDVVGVRAQVDF</sequence>
<dbReference type="InterPro" id="IPR010870">
    <property type="entry name" value="Porin_O/P"/>
</dbReference>
<dbReference type="Gene3D" id="2.40.160.10">
    <property type="entry name" value="Porin"/>
    <property type="match status" value="1"/>
</dbReference>
<keyword evidence="2" id="KW-0732">Signal</keyword>
<dbReference type="Pfam" id="PF07396">
    <property type="entry name" value="Porin_O_P"/>
    <property type="match status" value="1"/>
</dbReference>
<dbReference type="SUPFAM" id="SSF56935">
    <property type="entry name" value="Porins"/>
    <property type="match status" value="1"/>
</dbReference>
<evidence type="ECO:0000313" key="4">
    <source>
        <dbReference type="Proteomes" id="UP000092698"/>
    </source>
</evidence>
<evidence type="ECO:0000256" key="2">
    <source>
        <dbReference type="SAM" id="SignalP"/>
    </source>
</evidence>
<dbReference type="PATRIC" id="fig|645517.4.peg.1573"/>
<evidence type="ECO:0000256" key="1">
    <source>
        <dbReference type="SAM" id="Coils"/>
    </source>
</evidence>
<dbReference type="EMBL" id="CP016545">
    <property type="protein sequence ID" value="ANU07883.1"/>
    <property type="molecule type" value="Genomic_DNA"/>
</dbReference>
<gene>
    <name evidence="3" type="primary">oprP</name>
    <name evidence="3" type="ORF">A6F65_01583</name>
</gene>
<protein>
    <submittedName>
        <fullName evidence="3">Porin P</fullName>
    </submittedName>
</protein>
<accession>A0A1C7D9A1</accession>
<dbReference type="InterPro" id="IPR023614">
    <property type="entry name" value="Porin_dom_sf"/>
</dbReference>
<dbReference type="KEGG" id="anh:A6F65_01583"/>
<feature type="chain" id="PRO_5008884478" evidence="2">
    <location>
        <begin position="24"/>
        <end position="461"/>
    </location>
</feature>
<reference evidence="3 4" key="1">
    <citation type="submission" date="2016-07" db="EMBL/GenBank/DDBJ databases">
        <title>Complete genome sequence of Altererythrobacter namhicola JCM 16345T, containing esterase-encoding genes.</title>
        <authorList>
            <person name="Cheng H."/>
            <person name="Wu Y.-H."/>
            <person name="Jian S.-L."/>
            <person name="Huo Y.-Y."/>
            <person name="Wang C.-S."/>
            <person name="Xu X.-W."/>
        </authorList>
    </citation>
    <scope>NUCLEOTIDE SEQUENCE [LARGE SCALE GENOMIC DNA]</scope>
    <source>
        <strain evidence="3 4">JCM 16345</strain>
    </source>
</reference>
<dbReference type="OrthoDB" id="9807854at2"/>
<dbReference type="Proteomes" id="UP000092698">
    <property type="component" value="Chromosome"/>
</dbReference>
<proteinExistence type="predicted"/>
<dbReference type="STRING" id="645517.A6F65_01583"/>
<organism evidence="3 4">
    <name type="scientific">Paraurantiacibacter namhicola</name>
    <dbReference type="NCBI Taxonomy" id="645517"/>
    <lineage>
        <taxon>Bacteria</taxon>
        <taxon>Pseudomonadati</taxon>
        <taxon>Pseudomonadota</taxon>
        <taxon>Alphaproteobacteria</taxon>
        <taxon>Sphingomonadales</taxon>
        <taxon>Erythrobacteraceae</taxon>
        <taxon>Paraurantiacibacter</taxon>
    </lineage>
</organism>
<name>A0A1C7D9A1_9SPHN</name>
<keyword evidence="1" id="KW-0175">Coiled coil</keyword>
<dbReference type="RefSeq" id="WP_067787484.1">
    <property type="nucleotide sequence ID" value="NZ_CP016545.1"/>
</dbReference>